<name>A0A175YK14_DAUCS</name>
<reference evidence="1" key="2">
    <citation type="submission" date="2022-03" db="EMBL/GenBank/DDBJ databases">
        <title>Draft title - Genomic analysis of global carrot germplasm unveils the trajectory of domestication and the origin of high carotenoid orange carrot.</title>
        <authorList>
            <person name="Iorizzo M."/>
            <person name="Ellison S."/>
            <person name="Senalik D."/>
            <person name="Macko-Podgorni A."/>
            <person name="Grzebelus D."/>
            <person name="Bostan H."/>
            <person name="Rolling W."/>
            <person name="Curaba J."/>
            <person name="Simon P."/>
        </authorList>
    </citation>
    <scope>NUCLEOTIDE SEQUENCE</scope>
    <source>
        <tissue evidence="1">Leaf</tissue>
    </source>
</reference>
<evidence type="ECO:0000313" key="2">
    <source>
        <dbReference type="Proteomes" id="UP000077755"/>
    </source>
</evidence>
<accession>A0A175YK14</accession>
<organism evidence="1 2">
    <name type="scientific">Daucus carota subsp. sativus</name>
    <name type="common">Carrot</name>
    <dbReference type="NCBI Taxonomy" id="79200"/>
    <lineage>
        <taxon>Eukaryota</taxon>
        <taxon>Viridiplantae</taxon>
        <taxon>Streptophyta</taxon>
        <taxon>Embryophyta</taxon>
        <taxon>Tracheophyta</taxon>
        <taxon>Spermatophyta</taxon>
        <taxon>Magnoliopsida</taxon>
        <taxon>eudicotyledons</taxon>
        <taxon>Gunneridae</taxon>
        <taxon>Pentapetalae</taxon>
        <taxon>asterids</taxon>
        <taxon>campanulids</taxon>
        <taxon>Apiales</taxon>
        <taxon>Apiaceae</taxon>
        <taxon>Apioideae</taxon>
        <taxon>Scandiceae</taxon>
        <taxon>Daucinae</taxon>
        <taxon>Daucus</taxon>
        <taxon>Daucus sect. Daucus</taxon>
    </lineage>
</organism>
<evidence type="ECO:0000313" key="1">
    <source>
        <dbReference type="EMBL" id="WOH15026.1"/>
    </source>
</evidence>
<dbReference type="Proteomes" id="UP000077755">
    <property type="component" value="Chromosome 9"/>
</dbReference>
<dbReference type="EMBL" id="CP093351">
    <property type="protein sequence ID" value="WOH15026.1"/>
    <property type="molecule type" value="Genomic_DNA"/>
</dbReference>
<reference evidence="1" key="1">
    <citation type="journal article" date="2016" name="Nat. Genet.">
        <title>A high-quality carrot genome assembly provides new insights into carotenoid accumulation and asterid genome evolution.</title>
        <authorList>
            <person name="Iorizzo M."/>
            <person name="Ellison S."/>
            <person name="Senalik D."/>
            <person name="Zeng P."/>
            <person name="Satapoomin P."/>
            <person name="Huang J."/>
            <person name="Bowman M."/>
            <person name="Iovene M."/>
            <person name="Sanseverino W."/>
            <person name="Cavagnaro P."/>
            <person name="Yildiz M."/>
            <person name="Macko-Podgorni A."/>
            <person name="Moranska E."/>
            <person name="Grzebelus E."/>
            <person name="Grzebelus D."/>
            <person name="Ashrafi H."/>
            <person name="Zheng Z."/>
            <person name="Cheng S."/>
            <person name="Spooner D."/>
            <person name="Van Deynze A."/>
            <person name="Simon P."/>
        </authorList>
    </citation>
    <scope>NUCLEOTIDE SEQUENCE</scope>
    <source>
        <tissue evidence="1">Leaf</tissue>
    </source>
</reference>
<protein>
    <submittedName>
        <fullName evidence="1">Uncharacterized protein</fullName>
    </submittedName>
</protein>
<dbReference type="AlphaFoldDB" id="A0A175YK14"/>
<dbReference type="Gramene" id="KZM84064">
    <property type="protein sequence ID" value="KZM84064"/>
    <property type="gene ID" value="DCAR_028514"/>
</dbReference>
<sequence length="92" mass="9369">MARQILLAIIVMALLMSAGEVKGKNRFGYVDMVTPCCGKGGDANPSAESLTPAPSPSKSPLTVPPIVAGSPSVLTYRGGTVQLVVTAEKASP</sequence>
<keyword evidence="2" id="KW-1185">Reference proteome</keyword>
<proteinExistence type="predicted"/>
<gene>
    <name evidence="1" type="ORF">DCAR_0934558</name>
</gene>